<dbReference type="OrthoDB" id="9985428at2759"/>
<proteinExistence type="predicted"/>
<keyword evidence="3" id="KW-1185">Reference proteome</keyword>
<gene>
    <name evidence="2" type="ORF">D9757_009324</name>
</gene>
<dbReference type="InterPro" id="IPR012664">
    <property type="entry name" value="CHP02452"/>
</dbReference>
<sequence>MRVGPNFFFSLALYFTSNFAKSNPLLPEQSMPSHEQLRMSLVEKNKHVFASIIAEHASDGASPASEFIDGQLPPLNVHERPYSEPQKNLVEVINGDTFLVARELMDAAVDDANGRVAVLNLASDQHPGGGWETGSIAQEECLCYSSTLYHTLTQPDTLSRYPWPNTGPGSVAGIFSEGVVVFREPLHVAKGADVFQYSDNSDPESIAPLLPAPARKVLSVITVAAPRYPRLTSDGSDFADKKVEEELKEKVRLVLRMAGLHGKRYLVLGAMGCGAYFCPPSSVARLMKSVILEKEFEGWFSRIVFAVLSSRGRGDDNFEIFREVMAGTEV</sequence>
<dbReference type="InterPro" id="IPR043472">
    <property type="entry name" value="Macro_dom-like"/>
</dbReference>
<dbReference type="SUPFAM" id="SSF52949">
    <property type="entry name" value="Macro domain-like"/>
    <property type="match status" value="1"/>
</dbReference>
<name>A0A8H5H3S9_9AGAR</name>
<dbReference type="EMBL" id="JAACJN010000092">
    <property type="protein sequence ID" value="KAF5376198.1"/>
    <property type="molecule type" value="Genomic_DNA"/>
</dbReference>
<dbReference type="NCBIfam" id="TIGR02452">
    <property type="entry name" value="TIGR02452 family protein"/>
    <property type="match status" value="2"/>
</dbReference>
<evidence type="ECO:0000259" key="1">
    <source>
        <dbReference type="Pfam" id="PF10021"/>
    </source>
</evidence>
<organism evidence="2 3">
    <name type="scientific">Collybiopsis confluens</name>
    <dbReference type="NCBI Taxonomy" id="2823264"/>
    <lineage>
        <taxon>Eukaryota</taxon>
        <taxon>Fungi</taxon>
        <taxon>Dikarya</taxon>
        <taxon>Basidiomycota</taxon>
        <taxon>Agaricomycotina</taxon>
        <taxon>Agaricomycetes</taxon>
        <taxon>Agaricomycetidae</taxon>
        <taxon>Agaricales</taxon>
        <taxon>Marasmiineae</taxon>
        <taxon>Omphalotaceae</taxon>
        <taxon>Collybiopsis</taxon>
    </lineage>
</organism>
<dbReference type="PANTHER" id="PTHR35596:SF1">
    <property type="entry name" value="MICROBIAL-TYPE PARG CATALYTIC DOMAIN-CONTAINING PROTEIN"/>
    <property type="match status" value="1"/>
</dbReference>
<dbReference type="Gene3D" id="3.40.220.10">
    <property type="entry name" value="Leucine Aminopeptidase, subunit E, domain 1"/>
    <property type="match status" value="1"/>
</dbReference>
<evidence type="ECO:0000313" key="2">
    <source>
        <dbReference type="EMBL" id="KAF5376198.1"/>
    </source>
</evidence>
<dbReference type="AlphaFoldDB" id="A0A8H5H3S9"/>
<protein>
    <recommendedName>
        <fullName evidence="1">Microbial-type PARG catalytic domain-containing protein</fullName>
    </recommendedName>
</protein>
<feature type="domain" description="Microbial-type PARG catalytic" evidence="1">
    <location>
        <begin position="79"/>
        <end position="184"/>
    </location>
</feature>
<reference evidence="2 3" key="1">
    <citation type="journal article" date="2020" name="ISME J.">
        <title>Uncovering the hidden diversity of litter-decomposition mechanisms in mushroom-forming fungi.</title>
        <authorList>
            <person name="Floudas D."/>
            <person name="Bentzer J."/>
            <person name="Ahren D."/>
            <person name="Johansson T."/>
            <person name="Persson P."/>
            <person name="Tunlid A."/>
        </authorList>
    </citation>
    <scope>NUCLEOTIDE SEQUENCE [LARGE SCALE GENOMIC DNA]</scope>
    <source>
        <strain evidence="2 3">CBS 406.79</strain>
    </source>
</reference>
<evidence type="ECO:0000313" key="3">
    <source>
        <dbReference type="Proteomes" id="UP000518752"/>
    </source>
</evidence>
<comment type="caution">
    <text evidence="2">The sequence shown here is derived from an EMBL/GenBank/DDBJ whole genome shotgun (WGS) entry which is preliminary data.</text>
</comment>
<dbReference type="InterPro" id="IPR019261">
    <property type="entry name" value="PARG_cat_microbial"/>
</dbReference>
<accession>A0A8H5H3S9</accession>
<dbReference type="Proteomes" id="UP000518752">
    <property type="component" value="Unassembled WGS sequence"/>
</dbReference>
<dbReference type="PANTHER" id="PTHR35596">
    <property type="entry name" value="DUF2263 DOMAIN-CONTAINING PROTEIN"/>
    <property type="match status" value="1"/>
</dbReference>
<dbReference type="Pfam" id="PF10021">
    <property type="entry name" value="PARG_cat_microb"/>
    <property type="match status" value="1"/>
</dbReference>